<dbReference type="InterPro" id="IPR032387">
    <property type="entry name" value="ACAS_N"/>
</dbReference>
<protein>
    <submittedName>
        <fullName evidence="5">Propionyl-CoA synthetase</fullName>
        <ecNumber evidence="5">6.2.1.17</ecNumber>
    </submittedName>
</protein>
<dbReference type="FunFam" id="3.30.300.30:FF:000017">
    <property type="entry name" value="Acyl-CoA synthetase short-chain family member 3"/>
    <property type="match status" value="1"/>
</dbReference>
<dbReference type="Gene3D" id="3.40.50.12780">
    <property type="entry name" value="N-terminal domain of ligase-like"/>
    <property type="match status" value="1"/>
</dbReference>
<proteinExistence type="inferred from homology"/>
<sequence length="640" mass="68922">MTASRYPSVYARSIEDPEGFWRDAARAIDWSVEPQTIFDPAQGVYGRWFAGGETNVAHNAVDRHVAAGRGAQPAIYYDSPVAGAKRTVTYDELLAEVRTLAGVLRDFGVEKGDRVVIYMPMIPEAVFAMLACARIGAVHSVVFGGFAAAELASRIDDARPKLVLSASCGIEPSRIVAYKPLLDLALTMSTHKPEACLVFQRPQAPGQLQPGRDHDWASLRDTAIAQGRGADCAPVAATDPLYILYTSGTTGKPKGVVRDTGGYMVALRWSMEGLYGVAPGEVFWSASDIGWVVGHSYIVYAPLLTGCTTVLYEGKPVGTPDAGAFWRVIEEYKVAALFTAPTALRAIKKEDPEGLLMQRYDRSSLRTLFLAGERADPDTVEWAQNKLAVPVVDHWWQTETGWAIAGNPVGLGALPVKVGSTGVPMPGYRVDILDEGGHPVGANKMGSIAIRLPLPPGCLPTLWQQDFRFTESYLAEYPGYYKTADAGFCDEDGQLFIMGRTDDIINVAGHRLSTGGMEEVLAAHQDVAECAVIGIHDDLKGEVPCGFVVLKAGVERSPAVIEGEIVALVRERIGPVAAFRLAITVNRLPKTRSGKILRGTMKKIADAESWNMPATIDDPTSLDEIATALHARGLAKVSAA</sequence>
<feature type="domain" description="Acetyl-coenzyme A synthetase N-terminal" evidence="4">
    <location>
        <begin position="6"/>
        <end position="60"/>
    </location>
</feature>
<dbReference type="GO" id="GO:0050218">
    <property type="term" value="F:propionate-CoA ligase activity"/>
    <property type="evidence" value="ECO:0007669"/>
    <property type="project" value="UniProtKB-EC"/>
</dbReference>
<keyword evidence="5" id="KW-0436">Ligase</keyword>
<gene>
    <name evidence="5" type="primary">prpE</name>
    <name evidence="5" type="synonym">yahU</name>
    <name evidence="5" type="ORF">DI549_04895</name>
</gene>
<comment type="caution">
    <text evidence="5">The sequence shown here is derived from an EMBL/GenBank/DDBJ whole genome shotgun (WGS) entry which is preliminary data.</text>
</comment>
<dbReference type="InterPro" id="IPR025110">
    <property type="entry name" value="AMP-bd_C"/>
</dbReference>
<dbReference type="Pfam" id="PF13193">
    <property type="entry name" value="AMP-binding_C"/>
    <property type="match status" value="1"/>
</dbReference>
<reference evidence="5 6" key="1">
    <citation type="submission" date="2017-08" db="EMBL/GenBank/DDBJ databases">
        <title>Infants hospitalized years apart are colonized by the same room-sourced microbial strains.</title>
        <authorList>
            <person name="Brooks B."/>
            <person name="Olm M.R."/>
            <person name="Firek B.A."/>
            <person name="Baker R."/>
            <person name="Thomas B.C."/>
            <person name="Morowitz M.J."/>
            <person name="Banfield J.F."/>
        </authorList>
    </citation>
    <scope>NUCLEOTIDE SEQUENCE [LARGE SCALE GENOMIC DNA]</scope>
    <source>
        <strain evidence="5">S2_005_001_R2_27</strain>
    </source>
</reference>
<dbReference type="SUPFAM" id="SSF56801">
    <property type="entry name" value="Acetyl-CoA synthetase-like"/>
    <property type="match status" value="1"/>
</dbReference>
<dbReference type="InterPro" id="IPR042099">
    <property type="entry name" value="ANL_N_sf"/>
</dbReference>
<dbReference type="Pfam" id="PF00501">
    <property type="entry name" value="AMP-binding"/>
    <property type="match status" value="1"/>
</dbReference>
<evidence type="ECO:0000259" key="3">
    <source>
        <dbReference type="Pfam" id="PF13193"/>
    </source>
</evidence>
<feature type="domain" description="AMP-dependent synthetase/ligase" evidence="2">
    <location>
        <begin position="64"/>
        <end position="452"/>
    </location>
</feature>
<dbReference type="Proteomes" id="UP000248887">
    <property type="component" value="Unassembled WGS sequence"/>
</dbReference>
<dbReference type="AlphaFoldDB" id="A0A2W5TDL0"/>
<organism evidence="5 6">
    <name type="scientific">Ancylobacter novellus</name>
    <name type="common">Thiobacillus novellus</name>
    <dbReference type="NCBI Taxonomy" id="921"/>
    <lineage>
        <taxon>Bacteria</taxon>
        <taxon>Pseudomonadati</taxon>
        <taxon>Pseudomonadota</taxon>
        <taxon>Alphaproteobacteria</taxon>
        <taxon>Hyphomicrobiales</taxon>
        <taxon>Xanthobacteraceae</taxon>
        <taxon>Ancylobacter</taxon>
    </lineage>
</organism>
<evidence type="ECO:0000259" key="4">
    <source>
        <dbReference type="Pfam" id="PF16177"/>
    </source>
</evidence>
<dbReference type="PANTHER" id="PTHR43347:SF3">
    <property type="entry name" value="ACYL-COA SYNTHETASE SHORT-CHAIN FAMILY MEMBER 3, MITOCHONDRIAL"/>
    <property type="match status" value="1"/>
</dbReference>
<dbReference type="InterPro" id="IPR020845">
    <property type="entry name" value="AMP-binding_CS"/>
</dbReference>
<dbReference type="FunFam" id="3.40.50.12780:FF:000011">
    <property type="entry name" value="Acetyl-coenzyme A synthetase 2-like, mitochondrial"/>
    <property type="match status" value="1"/>
</dbReference>
<dbReference type="Pfam" id="PF16177">
    <property type="entry name" value="ACAS_N"/>
    <property type="match status" value="1"/>
</dbReference>
<dbReference type="PROSITE" id="PS00455">
    <property type="entry name" value="AMP_BINDING"/>
    <property type="match status" value="1"/>
</dbReference>
<dbReference type="Gene3D" id="3.30.300.30">
    <property type="match status" value="1"/>
</dbReference>
<dbReference type="EMBL" id="QFQD01000010">
    <property type="protein sequence ID" value="PZQ84380.1"/>
    <property type="molecule type" value="Genomic_DNA"/>
</dbReference>
<comment type="similarity">
    <text evidence="1">Belongs to the ATP-dependent AMP-binding enzyme family.</text>
</comment>
<accession>A0A2W5TDL0</accession>
<evidence type="ECO:0000313" key="6">
    <source>
        <dbReference type="Proteomes" id="UP000248887"/>
    </source>
</evidence>
<dbReference type="PANTHER" id="PTHR43347">
    <property type="entry name" value="ACYL-COA SYNTHETASE"/>
    <property type="match status" value="1"/>
</dbReference>
<dbReference type="EC" id="6.2.1.17" evidence="5"/>
<feature type="domain" description="AMP-binding enzyme C-terminal" evidence="3">
    <location>
        <begin position="517"/>
        <end position="595"/>
    </location>
</feature>
<dbReference type="InterPro" id="IPR000873">
    <property type="entry name" value="AMP-dep_synth/lig_dom"/>
</dbReference>
<dbReference type="GO" id="GO:0070013">
    <property type="term" value="C:intracellular organelle lumen"/>
    <property type="evidence" value="ECO:0007669"/>
    <property type="project" value="UniProtKB-ARBA"/>
</dbReference>
<evidence type="ECO:0000259" key="2">
    <source>
        <dbReference type="Pfam" id="PF00501"/>
    </source>
</evidence>
<name>A0A2W5TDL0_ANCNO</name>
<dbReference type="CDD" id="cd05967">
    <property type="entry name" value="PrpE"/>
    <property type="match status" value="1"/>
</dbReference>
<evidence type="ECO:0000313" key="5">
    <source>
        <dbReference type="EMBL" id="PZQ84380.1"/>
    </source>
</evidence>
<dbReference type="InterPro" id="IPR045851">
    <property type="entry name" value="AMP-bd_C_sf"/>
</dbReference>
<evidence type="ECO:0000256" key="1">
    <source>
        <dbReference type="ARBA" id="ARBA00006432"/>
    </source>
</evidence>